<reference evidence="1" key="1">
    <citation type="submission" date="2022-04" db="EMBL/GenBank/DDBJ databases">
        <title>Genome of the entomopathogenic fungus Entomophthora muscae.</title>
        <authorList>
            <person name="Elya C."/>
            <person name="Lovett B.R."/>
            <person name="Lee E."/>
            <person name="Macias A.M."/>
            <person name="Hajek A.E."/>
            <person name="De Bivort B.L."/>
            <person name="Kasson M.T."/>
            <person name="De Fine Licht H.H."/>
            <person name="Stajich J.E."/>
        </authorList>
    </citation>
    <scope>NUCLEOTIDE SEQUENCE</scope>
    <source>
        <strain evidence="1">Berkeley</strain>
    </source>
</reference>
<dbReference type="Proteomes" id="UP001165960">
    <property type="component" value="Unassembled WGS sequence"/>
</dbReference>
<name>A0ACC2SDU1_9FUNG</name>
<keyword evidence="2" id="KW-1185">Reference proteome</keyword>
<protein>
    <submittedName>
        <fullName evidence="1">Uncharacterized protein</fullName>
    </submittedName>
</protein>
<gene>
    <name evidence="1" type="ORF">DSO57_1029403</name>
</gene>
<evidence type="ECO:0000313" key="2">
    <source>
        <dbReference type="Proteomes" id="UP001165960"/>
    </source>
</evidence>
<sequence length="550" mass="61671">MMRVSFPSRNIYHCLSYRLPVHRVVPYKRGFSTTSAWFANVNPQVRVRFAPSPTGMLHLGGLRTALFNYLFAKNSGGRFILRIEDTDQSRLVPGAYEKLLGDLKWAGLSCDEGPDIGGSYGPYIQSQRLDIYKSHVQKLLQKGHAYRCFCTPERLESVRMAKKRQGLPSVYDGSCRNLDASEIQAHLESNQPHVVRFKSCDASETVVKDELRGQMAIKHAAREDFIIFKSDGFPTYHLASVVDDHLMDISHVFRGEEWLMSLDKHQALYAAFGWTSPRFVHLPLLLNPDNTKLSKRSGHADCESFKAQGYLADALVNFVAFLGWSPSGNGNEVMGLSELAHEFSIKDINIANPKVFPQKLRWFNQQHLVKHCDDPVLRARLVSFLSDGFRREYSSKGSESARFEPTYIEKVLLGMKGRIHVLPELIPSVPYFFVEPDYRHLFADASSIIGKFFKPQSDDLHKAILSFAIGAVGKASSESIAASELEGLVESALTSIQGSTKKDIQLTLRLSLTASKMGPPLNDLLNILGRQTVAARLSLVLDCLHNRNIL</sequence>
<comment type="caution">
    <text evidence="1">The sequence shown here is derived from an EMBL/GenBank/DDBJ whole genome shotgun (WGS) entry which is preliminary data.</text>
</comment>
<organism evidence="1 2">
    <name type="scientific">Entomophthora muscae</name>
    <dbReference type="NCBI Taxonomy" id="34485"/>
    <lineage>
        <taxon>Eukaryota</taxon>
        <taxon>Fungi</taxon>
        <taxon>Fungi incertae sedis</taxon>
        <taxon>Zoopagomycota</taxon>
        <taxon>Entomophthoromycotina</taxon>
        <taxon>Entomophthoromycetes</taxon>
        <taxon>Entomophthorales</taxon>
        <taxon>Entomophthoraceae</taxon>
        <taxon>Entomophthora</taxon>
    </lineage>
</organism>
<proteinExistence type="predicted"/>
<accession>A0ACC2SDU1</accession>
<evidence type="ECO:0000313" key="1">
    <source>
        <dbReference type="EMBL" id="KAJ9060573.1"/>
    </source>
</evidence>
<dbReference type="EMBL" id="QTSX02005164">
    <property type="protein sequence ID" value="KAJ9060573.1"/>
    <property type="molecule type" value="Genomic_DNA"/>
</dbReference>